<gene>
    <name evidence="1" type="ORF">N7Z68_07040</name>
</gene>
<evidence type="ECO:0000313" key="2">
    <source>
        <dbReference type="Proteomes" id="UP001148125"/>
    </source>
</evidence>
<accession>A0ABT5VCG0</accession>
<reference evidence="1" key="1">
    <citation type="submission" date="2024-05" db="EMBL/GenBank/DDBJ databases">
        <title>Alkalihalobacillus sp. strain MEB203 novel alkaliphilic bacterium from Lonar Lake, India.</title>
        <authorList>
            <person name="Joshi A."/>
            <person name="Thite S."/>
            <person name="Mengade P."/>
        </authorList>
    </citation>
    <scope>NUCLEOTIDE SEQUENCE</scope>
    <source>
        <strain evidence="1">MEB 203</strain>
    </source>
</reference>
<dbReference type="SUPFAM" id="SSF52833">
    <property type="entry name" value="Thioredoxin-like"/>
    <property type="match status" value="1"/>
</dbReference>
<dbReference type="EMBL" id="JAOTPO010000003">
    <property type="protein sequence ID" value="MDE5413137.1"/>
    <property type="molecule type" value="Genomic_DNA"/>
</dbReference>
<name>A0ABT5VCG0_9BACI</name>
<comment type="caution">
    <text evidence="1">The sequence shown here is derived from an EMBL/GenBank/DDBJ whole genome shotgun (WGS) entry which is preliminary data.</text>
</comment>
<evidence type="ECO:0000313" key="1">
    <source>
        <dbReference type="EMBL" id="MDE5413137.1"/>
    </source>
</evidence>
<dbReference type="Gene3D" id="3.40.30.10">
    <property type="entry name" value="Glutaredoxin"/>
    <property type="match status" value="1"/>
</dbReference>
<sequence length="136" mass="15797">MRHHLSYLLLSTFLITTGCWSSEATTNPLATDNTEYMTVLFSNEESILEEASFYDALLEMQRLFPEHHFPFQIVYASERNVIRYFNVSTYPTLMVLSGDDVHLVIEGTHSKEDIINLLTTTLKMNEPELSYHHIKH</sequence>
<proteinExistence type="predicted"/>
<dbReference type="RefSeq" id="WP_275117752.1">
    <property type="nucleotide sequence ID" value="NZ_JAOTPO010000003.1"/>
</dbReference>
<evidence type="ECO:0008006" key="3">
    <source>
        <dbReference type="Google" id="ProtNLM"/>
    </source>
</evidence>
<organism evidence="1 2">
    <name type="scientific">Alkalihalobacterium chitinilyticum</name>
    <dbReference type="NCBI Taxonomy" id="2980103"/>
    <lineage>
        <taxon>Bacteria</taxon>
        <taxon>Bacillati</taxon>
        <taxon>Bacillota</taxon>
        <taxon>Bacilli</taxon>
        <taxon>Bacillales</taxon>
        <taxon>Bacillaceae</taxon>
        <taxon>Alkalihalobacterium</taxon>
    </lineage>
</organism>
<dbReference type="InterPro" id="IPR036249">
    <property type="entry name" value="Thioredoxin-like_sf"/>
</dbReference>
<keyword evidence="2" id="KW-1185">Reference proteome</keyword>
<dbReference type="Proteomes" id="UP001148125">
    <property type="component" value="Unassembled WGS sequence"/>
</dbReference>
<protein>
    <recommendedName>
        <fullName evidence="3">Small peptidoglycan-associated lipoprotein</fullName>
    </recommendedName>
</protein>
<dbReference type="PROSITE" id="PS51257">
    <property type="entry name" value="PROKAR_LIPOPROTEIN"/>
    <property type="match status" value="1"/>
</dbReference>